<feature type="compositionally biased region" description="Basic and acidic residues" evidence="1">
    <location>
        <begin position="21"/>
        <end position="32"/>
    </location>
</feature>
<sequence>MATQDAGTATSHHKPTNIAKDTPHPELKEHGKSPGSFLHQRGHATGFNRYFSARLLPMYPMIAAVGLGIGLAGYTMYHALIVSPEVHVFKDRRSGVPELEDAEAMHKRGVAYKHAYPLRSGAKADNAVVQNLHAFSLQPPVLPGDDAHPSRLGNTDFGPGSSATKSYGPGAGSNQATKH</sequence>
<protein>
    <submittedName>
        <fullName evidence="3">Uncharacterized protein</fullName>
    </submittedName>
</protein>
<dbReference type="EMBL" id="DF236967">
    <property type="protein sequence ID" value="GAQ78745.1"/>
    <property type="molecule type" value="Genomic_DNA"/>
</dbReference>
<organism evidence="3 4">
    <name type="scientific">Klebsormidium nitens</name>
    <name type="common">Green alga</name>
    <name type="synonym">Ulothrix nitens</name>
    <dbReference type="NCBI Taxonomy" id="105231"/>
    <lineage>
        <taxon>Eukaryota</taxon>
        <taxon>Viridiplantae</taxon>
        <taxon>Streptophyta</taxon>
        <taxon>Klebsormidiophyceae</taxon>
        <taxon>Klebsormidiales</taxon>
        <taxon>Klebsormidiaceae</taxon>
        <taxon>Klebsormidium</taxon>
    </lineage>
</organism>
<dbReference type="OMA" id="GANADTH"/>
<keyword evidence="4" id="KW-1185">Reference proteome</keyword>
<feature type="transmembrane region" description="Helical" evidence="2">
    <location>
        <begin position="58"/>
        <end position="83"/>
    </location>
</feature>
<evidence type="ECO:0000256" key="2">
    <source>
        <dbReference type="SAM" id="Phobius"/>
    </source>
</evidence>
<name>A0A1Y1HJM7_KLENI</name>
<dbReference type="Pfam" id="PF06522">
    <property type="entry name" value="B12D"/>
    <property type="match status" value="1"/>
</dbReference>
<feature type="region of interest" description="Disordered" evidence="1">
    <location>
        <begin position="1"/>
        <end position="39"/>
    </location>
</feature>
<dbReference type="Proteomes" id="UP000054558">
    <property type="component" value="Unassembled WGS sequence"/>
</dbReference>
<keyword evidence="2" id="KW-0812">Transmembrane</keyword>
<proteinExistence type="predicted"/>
<gene>
    <name evidence="3" type="ORF">KFL_000180280</name>
</gene>
<dbReference type="AlphaFoldDB" id="A0A1Y1HJM7"/>
<reference evidence="3 4" key="1">
    <citation type="journal article" date="2014" name="Nat. Commun.">
        <title>Klebsormidium flaccidum genome reveals primary factors for plant terrestrial adaptation.</title>
        <authorList>
            <person name="Hori K."/>
            <person name="Maruyama F."/>
            <person name="Fujisawa T."/>
            <person name="Togashi T."/>
            <person name="Yamamoto N."/>
            <person name="Seo M."/>
            <person name="Sato S."/>
            <person name="Yamada T."/>
            <person name="Mori H."/>
            <person name="Tajima N."/>
            <person name="Moriyama T."/>
            <person name="Ikeuchi M."/>
            <person name="Watanabe M."/>
            <person name="Wada H."/>
            <person name="Kobayashi K."/>
            <person name="Saito M."/>
            <person name="Masuda T."/>
            <person name="Sasaki-Sekimoto Y."/>
            <person name="Mashiguchi K."/>
            <person name="Awai K."/>
            <person name="Shimojima M."/>
            <person name="Masuda S."/>
            <person name="Iwai M."/>
            <person name="Nobusawa T."/>
            <person name="Narise T."/>
            <person name="Kondo S."/>
            <person name="Saito H."/>
            <person name="Sato R."/>
            <person name="Murakawa M."/>
            <person name="Ihara Y."/>
            <person name="Oshima-Yamada Y."/>
            <person name="Ohtaka K."/>
            <person name="Satoh M."/>
            <person name="Sonobe K."/>
            <person name="Ishii M."/>
            <person name="Ohtani R."/>
            <person name="Kanamori-Sato M."/>
            <person name="Honoki R."/>
            <person name="Miyazaki D."/>
            <person name="Mochizuki H."/>
            <person name="Umetsu J."/>
            <person name="Higashi K."/>
            <person name="Shibata D."/>
            <person name="Kamiya Y."/>
            <person name="Sato N."/>
            <person name="Nakamura Y."/>
            <person name="Tabata S."/>
            <person name="Ida S."/>
            <person name="Kurokawa K."/>
            <person name="Ohta H."/>
        </authorList>
    </citation>
    <scope>NUCLEOTIDE SEQUENCE [LARGE SCALE GENOMIC DNA]</scope>
    <source>
        <strain evidence="3 4">NIES-2285</strain>
    </source>
</reference>
<keyword evidence="2" id="KW-0472">Membrane</keyword>
<evidence type="ECO:0000313" key="4">
    <source>
        <dbReference type="Proteomes" id="UP000054558"/>
    </source>
</evidence>
<accession>A0A1Y1HJM7</accession>
<evidence type="ECO:0000256" key="1">
    <source>
        <dbReference type="SAM" id="MobiDB-lite"/>
    </source>
</evidence>
<feature type="compositionally biased region" description="Polar residues" evidence="1">
    <location>
        <begin position="1"/>
        <end position="10"/>
    </location>
</feature>
<feature type="region of interest" description="Disordered" evidence="1">
    <location>
        <begin position="143"/>
        <end position="179"/>
    </location>
</feature>
<dbReference type="InterPro" id="IPR010530">
    <property type="entry name" value="B12D"/>
</dbReference>
<evidence type="ECO:0000313" key="3">
    <source>
        <dbReference type="EMBL" id="GAQ78745.1"/>
    </source>
</evidence>
<keyword evidence="2" id="KW-1133">Transmembrane helix</keyword>